<reference evidence="2 3" key="2">
    <citation type="journal article" date="2010" name="Nucleic Acids Res.">
        <title>BeetleBase in 2010: revisions to provide comprehensive genomic information for Tribolium castaneum.</title>
        <authorList>
            <person name="Kim H.S."/>
            <person name="Murphy T."/>
            <person name="Xia J."/>
            <person name="Caragea D."/>
            <person name="Park Y."/>
            <person name="Beeman R.W."/>
            <person name="Lorenzen M.D."/>
            <person name="Butcher S."/>
            <person name="Manak J.R."/>
            <person name="Brown S.J."/>
        </authorList>
    </citation>
    <scope>GENOME REANNOTATION</scope>
    <source>
        <strain evidence="2 3">Georgia GA2</strain>
    </source>
</reference>
<proteinExistence type="predicted"/>
<dbReference type="Proteomes" id="UP000007266">
    <property type="component" value="Linkage group 1"/>
</dbReference>
<dbReference type="AlphaFoldDB" id="D6W7X5"/>
<keyword evidence="1" id="KW-1133">Transmembrane helix</keyword>
<keyword evidence="1" id="KW-0812">Transmembrane</keyword>
<organism evidence="2 3">
    <name type="scientific">Tribolium castaneum</name>
    <name type="common">Red flour beetle</name>
    <dbReference type="NCBI Taxonomy" id="7070"/>
    <lineage>
        <taxon>Eukaryota</taxon>
        <taxon>Metazoa</taxon>
        <taxon>Ecdysozoa</taxon>
        <taxon>Arthropoda</taxon>
        <taxon>Hexapoda</taxon>
        <taxon>Insecta</taxon>
        <taxon>Pterygota</taxon>
        <taxon>Neoptera</taxon>
        <taxon>Endopterygota</taxon>
        <taxon>Coleoptera</taxon>
        <taxon>Polyphaga</taxon>
        <taxon>Cucujiformia</taxon>
        <taxon>Tenebrionidae</taxon>
        <taxon>Tenebrionidae incertae sedis</taxon>
        <taxon>Tribolium</taxon>
    </lineage>
</organism>
<evidence type="ECO:0000313" key="3">
    <source>
        <dbReference type="Proteomes" id="UP000007266"/>
    </source>
</evidence>
<dbReference type="HOGENOM" id="CLU_2708035_0_0_1"/>
<sequence>MGDIMVPYLLAVAMVFSNTVLNIHTESSRIFRGNESQRESAKRNFATAEKSRKQLSPSHRFQIENLYQLFCKI</sequence>
<evidence type="ECO:0000256" key="1">
    <source>
        <dbReference type="SAM" id="Phobius"/>
    </source>
</evidence>
<keyword evidence="1" id="KW-0472">Membrane</keyword>
<reference evidence="2 3" key="1">
    <citation type="journal article" date="2008" name="Nature">
        <title>The genome of the model beetle and pest Tribolium castaneum.</title>
        <authorList>
            <consortium name="Tribolium Genome Sequencing Consortium"/>
            <person name="Richards S."/>
            <person name="Gibbs R.A."/>
            <person name="Weinstock G.M."/>
            <person name="Brown S.J."/>
            <person name="Denell R."/>
            <person name="Beeman R.W."/>
            <person name="Gibbs R."/>
            <person name="Beeman R.W."/>
            <person name="Brown S.J."/>
            <person name="Bucher G."/>
            <person name="Friedrich M."/>
            <person name="Grimmelikhuijzen C.J."/>
            <person name="Klingler M."/>
            <person name="Lorenzen M."/>
            <person name="Richards S."/>
            <person name="Roth S."/>
            <person name="Schroder R."/>
            <person name="Tautz D."/>
            <person name="Zdobnov E.M."/>
            <person name="Muzny D."/>
            <person name="Gibbs R.A."/>
            <person name="Weinstock G.M."/>
            <person name="Attaway T."/>
            <person name="Bell S."/>
            <person name="Buhay C.J."/>
            <person name="Chandrabose M.N."/>
            <person name="Chavez D."/>
            <person name="Clerk-Blankenburg K.P."/>
            <person name="Cree A."/>
            <person name="Dao M."/>
            <person name="Davis C."/>
            <person name="Chacko J."/>
            <person name="Dinh H."/>
            <person name="Dugan-Rocha S."/>
            <person name="Fowler G."/>
            <person name="Garner T.T."/>
            <person name="Garnes J."/>
            <person name="Gnirke A."/>
            <person name="Hawes A."/>
            <person name="Hernandez J."/>
            <person name="Hines S."/>
            <person name="Holder M."/>
            <person name="Hume J."/>
            <person name="Jhangiani S.N."/>
            <person name="Joshi V."/>
            <person name="Khan Z.M."/>
            <person name="Jackson L."/>
            <person name="Kovar C."/>
            <person name="Kowis A."/>
            <person name="Lee S."/>
            <person name="Lewis L.R."/>
            <person name="Margolis J."/>
            <person name="Morgan M."/>
            <person name="Nazareth L.V."/>
            <person name="Nguyen N."/>
            <person name="Okwuonu G."/>
            <person name="Parker D."/>
            <person name="Richards S."/>
            <person name="Ruiz S.J."/>
            <person name="Santibanez J."/>
            <person name="Savard J."/>
            <person name="Scherer S.E."/>
            <person name="Schneider B."/>
            <person name="Sodergren E."/>
            <person name="Tautz D."/>
            <person name="Vattahil S."/>
            <person name="Villasana D."/>
            <person name="White C.S."/>
            <person name="Wright R."/>
            <person name="Park Y."/>
            <person name="Beeman R.W."/>
            <person name="Lord J."/>
            <person name="Oppert B."/>
            <person name="Lorenzen M."/>
            <person name="Brown S."/>
            <person name="Wang L."/>
            <person name="Savard J."/>
            <person name="Tautz D."/>
            <person name="Richards S."/>
            <person name="Weinstock G."/>
            <person name="Gibbs R.A."/>
            <person name="Liu Y."/>
            <person name="Worley K."/>
            <person name="Weinstock G."/>
            <person name="Elsik C.G."/>
            <person name="Reese J.T."/>
            <person name="Elhaik E."/>
            <person name="Landan G."/>
            <person name="Graur D."/>
            <person name="Arensburger P."/>
            <person name="Atkinson P."/>
            <person name="Beeman R.W."/>
            <person name="Beidler J."/>
            <person name="Brown S.J."/>
            <person name="Demuth J.P."/>
            <person name="Drury D.W."/>
            <person name="Du Y.Z."/>
            <person name="Fujiwara H."/>
            <person name="Lorenzen M."/>
            <person name="Maselli V."/>
            <person name="Osanai M."/>
            <person name="Park Y."/>
            <person name="Robertson H.M."/>
            <person name="Tu Z."/>
            <person name="Wang J.J."/>
            <person name="Wang S."/>
            <person name="Richards S."/>
            <person name="Song H."/>
            <person name="Zhang L."/>
            <person name="Sodergren E."/>
            <person name="Werner D."/>
            <person name="Stanke M."/>
            <person name="Morgenstern B."/>
            <person name="Solovyev V."/>
            <person name="Kosarev P."/>
            <person name="Brown G."/>
            <person name="Chen H.C."/>
            <person name="Ermolaeva O."/>
            <person name="Hlavina W."/>
            <person name="Kapustin Y."/>
            <person name="Kiryutin B."/>
            <person name="Kitts P."/>
            <person name="Maglott D."/>
            <person name="Pruitt K."/>
            <person name="Sapojnikov V."/>
            <person name="Souvorov A."/>
            <person name="Mackey A.J."/>
            <person name="Waterhouse R.M."/>
            <person name="Wyder S."/>
            <person name="Zdobnov E.M."/>
            <person name="Zdobnov E.M."/>
            <person name="Wyder S."/>
            <person name="Kriventseva E.V."/>
            <person name="Kadowaki T."/>
            <person name="Bork P."/>
            <person name="Aranda M."/>
            <person name="Bao R."/>
            <person name="Beermann A."/>
            <person name="Berns N."/>
            <person name="Bolognesi R."/>
            <person name="Bonneton F."/>
            <person name="Bopp D."/>
            <person name="Brown S.J."/>
            <person name="Bucher G."/>
            <person name="Butts T."/>
            <person name="Chaumot A."/>
            <person name="Denell R.E."/>
            <person name="Ferrier D.E."/>
            <person name="Friedrich M."/>
            <person name="Gordon C.M."/>
            <person name="Jindra M."/>
            <person name="Klingler M."/>
            <person name="Lan Q."/>
            <person name="Lattorff H.M."/>
            <person name="Laudet V."/>
            <person name="von Levetsow C."/>
            <person name="Liu Z."/>
            <person name="Lutz R."/>
            <person name="Lynch J.A."/>
            <person name="da Fonseca R.N."/>
            <person name="Posnien N."/>
            <person name="Reuter R."/>
            <person name="Roth S."/>
            <person name="Savard J."/>
            <person name="Schinko J.B."/>
            <person name="Schmitt C."/>
            <person name="Schoppmeier M."/>
            <person name="Schroder R."/>
            <person name="Shippy T.D."/>
            <person name="Simonnet F."/>
            <person name="Marques-Souza H."/>
            <person name="Tautz D."/>
            <person name="Tomoyasu Y."/>
            <person name="Trauner J."/>
            <person name="Van der Zee M."/>
            <person name="Vervoort M."/>
            <person name="Wittkopp N."/>
            <person name="Wimmer E.A."/>
            <person name="Yang X."/>
            <person name="Jones A.K."/>
            <person name="Sattelle D.B."/>
            <person name="Ebert P.R."/>
            <person name="Nelson D."/>
            <person name="Scott J.G."/>
            <person name="Beeman R.W."/>
            <person name="Muthukrishnan S."/>
            <person name="Kramer K.J."/>
            <person name="Arakane Y."/>
            <person name="Beeman R.W."/>
            <person name="Zhu Q."/>
            <person name="Hogenkamp D."/>
            <person name="Dixit R."/>
            <person name="Oppert B."/>
            <person name="Jiang H."/>
            <person name="Zou Z."/>
            <person name="Marshall J."/>
            <person name="Elpidina E."/>
            <person name="Vinokurov K."/>
            <person name="Oppert C."/>
            <person name="Zou Z."/>
            <person name="Evans J."/>
            <person name="Lu Z."/>
            <person name="Zhao P."/>
            <person name="Sumathipala N."/>
            <person name="Altincicek B."/>
            <person name="Vilcinskas A."/>
            <person name="Williams M."/>
            <person name="Hultmark D."/>
            <person name="Hetru C."/>
            <person name="Jiang H."/>
            <person name="Grimmelikhuijzen C.J."/>
            <person name="Hauser F."/>
            <person name="Cazzamali G."/>
            <person name="Williamson M."/>
            <person name="Park Y."/>
            <person name="Li B."/>
            <person name="Tanaka Y."/>
            <person name="Predel R."/>
            <person name="Neupert S."/>
            <person name="Schachtner J."/>
            <person name="Verleyen P."/>
            <person name="Raible F."/>
            <person name="Bork P."/>
            <person name="Friedrich M."/>
            <person name="Walden K.K."/>
            <person name="Robertson H.M."/>
            <person name="Angeli S."/>
            <person name="Foret S."/>
            <person name="Bucher G."/>
            <person name="Schuetz S."/>
            <person name="Maleszka R."/>
            <person name="Wimmer E.A."/>
            <person name="Beeman R.W."/>
            <person name="Lorenzen M."/>
            <person name="Tomoyasu Y."/>
            <person name="Miller S.C."/>
            <person name="Grossmann D."/>
            <person name="Bucher G."/>
        </authorList>
    </citation>
    <scope>NUCLEOTIDE SEQUENCE [LARGE SCALE GENOMIC DNA]</scope>
    <source>
        <strain evidence="2 3">Georgia GA2</strain>
    </source>
</reference>
<dbReference type="InParanoid" id="D6W7X5"/>
<dbReference type="EMBL" id="KQ971307">
    <property type="protein sequence ID" value="EFA11031.1"/>
    <property type="molecule type" value="Genomic_DNA"/>
</dbReference>
<feature type="transmembrane region" description="Helical" evidence="1">
    <location>
        <begin position="6"/>
        <end position="23"/>
    </location>
</feature>
<name>D6W7X5_TRICA</name>
<gene>
    <name evidence="2" type="primary">GLEAN_04620</name>
    <name evidence="2" type="ORF">TcasGA2_TC004620</name>
</gene>
<protein>
    <submittedName>
        <fullName evidence="2">Uncharacterized protein</fullName>
    </submittedName>
</protein>
<keyword evidence="3" id="KW-1185">Reference proteome</keyword>
<evidence type="ECO:0000313" key="2">
    <source>
        <dbReference type="EMBL" id="EFA11031.1"/>
    </source>
</evidence>
<accession>D6W7X5</accession>